<evidence type="ECO:0000256" key="1">
    <source>
        <dbReference type="SAM" id="MobiDB-lite"/>
    </source>
</evidence>
<feature type="compositionally biased region" description="Pro residues" evidence="1">
    <location>
        <begin position="66"/>
        <end position="80"/>
    </location>
</feature>
<feature type="region of interest" description="Disordered" evidence="1">
    <location>
        <begin position="1"/>
        <end position="134"/>
    </location>
</feature>
<sequence>LIETPSTPADDGEPVESTVDPLPDNPTPIPELSTSASSTSASSTTFVPVEPEPTSTPSDTPDTVPTSPPVETPEPEPTSPPLETQEPVPTSPPVEEPEPVPTTPSVAPPPPFSTASPSPAPTTVPKKEQDARDTLQFAKDKNALYDTLQPGDACTDVNAPACVHGDHYRCTDSGTWELSERCPDGTSCFAVPSGELDRTVRVGCMDADEAKKKLGEDEEPTTEVPQPEPTDPVAEEPEVVTTTKTSTKVITRTALPAPVETTPTPEDSGEESTPEAPFPPVQQEPTSEPVVPEPEPTPAPSPVDEPEPSTTPPSNTFTQVVEEPDDGKVRITLVDGATYPPLPGATSSPEEEQGALNNGSGGNDEQIPDFETTVIVGGTPTVSLWFTVTSMETTTSTETETETQTATVTATLILPG</sequence>
<dbReference type="OrthoDB" id="2362516at2759"/>
<dbReference type="RefSeq" id="XP_051360843.1">
    <property type="nucleotide sequence ID" value="XM_051508096.1"/>
</dbReference>
<proteinExistence type="predicted"/>
<gene>
    <name evidence="2" type="ORF">J7T54_000288</name>
</gene>
<reference evidence="2" key="1">
    <citation type="journal article" date="2021" name="J Fungi (Basel)">
        <title>Genomic and Metabolomic Analyses of the Marine Fungus Emericellopsis cladophorae: Insights into Saltwater Adaptability Mechanisms and Its Biosynthetic Potential.</title>
        <authorList>
            <person name="Goncalves M.F.M."/>
            <person name="Hilario S."/>
            <person name="Van de Peer Y."/>
            <person name="Esteves A.C."/>
            <person name="Alves A."/>
        </authorList>
    </citation>
    <scope>NUCLEOTIDE SEQUENCE</scope>
    <source>
        <strain evidence="2">MUM 19.33</strain>
    </source>
</reference>
<organism evidence="2 3">
    <name type="scientific">Emericellopsis cladophorae</name>
    <dbReference type="NCBI Taxonomy" id="2686198"/>
    <lineage>
        <taxon>Eukaryota</taxon>
        <taxon>Fungi</taxon>
        <taxon>Dikarya</taxon>
        <taxon>Ascomycota</taxon>
        <taxon>Pezizomycotina</taxon>
        <taxon>Sordariomycetes</taxon>
        <taxon>Hypocreomycetidae</taxon>
        <taxon>Hypocreales</taxon>
        <taxon>Bionectriaceae</taxon>
        <taxon>Emericellopsis</taxon>
    </lineage>
</organism>
<feature type="compositionally biased region" description="Low complexity" evidence="1">
    <location>
        <begin position="239"/>
        <end position="253"/>
    </location>
</feature>
<reference evidence="2" key="2">
    <citation type="submission" date="2022-07" db="EMBL/GenBank/DDBJ databases">
        <authorList>
            <person name="Goncalves M.F.M."/>
            <person name="Hilario S."/>
            <person name="Van De Peer Y."/>
            <person name="Esteves A.C."/>
            <person name="Alves A."/>
        </authorList>
    </citation>
    <scope>NUCLEOTIDE SEQUENCE</scope>
    <source>
        <strain evidence="2">MUM 19.33</strain>
    </source>
</reference>
<evidence type="ECO:0000313" key="2">
    <source>
        <dbReference type="EMBL" id="KAI6779987.1"/>
    </source>
</evidence>
<feature type="region of interest" description="Disordered" evidence="1">
    <location>
        <begin position="210"/>
        <end position="368"/>
    </location>
</feature>
<keyword evidence="3" id="KW-1185">Reference proteome</keyword>
<feature type="compositionally biased region" description="Low complexity" evidence="1">
    <location>
        <begin position="33"/>
        <end position="65"/>
    </location>
</feature>
<dbReference type="Proteomes" id="UP001055219">
    <property type="component" value="Unassembled WGS sequence"/>
</dbReference>
<feature type="compositionally biased region" description="Pro residues" evidence="1">
    <location>
        <begin position="89"/>
        <end position="122"/>
    </location>
</feature>
<feature type="non-terminal residue" evidence="2">
    <location>
        <position position="1"/>
    </location>
</feature>
<protein>
    <submittedName>
        <fullName evidence="2">Uncharacterized protein</fullName>
    </submittedName>
</protein>
<evidence type="ECO:0000313" key="3">
    <source>
        <dbReference type="Proteomes" id="UP001055219"/>
    </source>
</evidence>
<feature type="compositionally biased region" description="Pro residues" evidence="1">
    <location>
        <begin position="291"/>
        <end position="303"/>
    </location>
</feature>
<dbReference type="AlphaFoldDB" id="A0A9Q0BBN8"/>
<dbReference type="GeneID" id="75826808"/>
<feature type="compositionally biased region" description="Basic and acidic residues" evidence="1">
    <location>
        <begin position="125"/>
        <end position="134"/>
    </location>
</feature>
<dbReference type="EMBL" id="JAGIXG020000039">
    <property type="protein sequence ID" value="KAI6779987.1"/>
    <property type="molecule type" value="Genomic_DNA"/>
</dbReference>
<comment type="caution">
    <text evidence="2">The sequence shown here is derived from an EMBL/GenBank/DDBJ whole genome shotgun (WGS) entry which is preliminary data.</text>
</comment>
<name>A0A9Q0BBN8_9HYPO</name>
<accession>A0A9Q0BBN8</accession>